<feature type="transmembrane region" description="Helical" evidence="9">
    <location>
        <begin position="263"/>
        <end position="282"/>
    </location>
</feature>
<evidence type="ECO:0000256" key="5">
    <source>
        <dbReference type="ARBA" id="ARBA00022692"/>
    </source>
</evidence>
<evidence type="ECO:0000256" key="4">
    <source>
        <dbReference type="ARBA" id="ARBA00022679"/>
    </source>
</evidence>
<dbReference type="RefSeq" id="WP_345591569.1">
    <property type="nucleotide sequence ID" value="NZ_BAABCQ010000033.1"/>
</dbReference>
<evidence type="ECO:0000256" key="8">
    <source>
        <dbReference type="SAM" id="MobiDB-lite"/>
    </source>
</evidence>
<comment type="subcellular location">
    <subcellularLocation>
        <location evidence="1">Cell membrane</location>
        <topology evidence="1">Multi-pass membrane protein</topology>
    </subcellularLocation>
</comment>
<protein>
    <recommendedName>
        <fullName evidence="10">Glycosyltransferase RgtA/B/C/D-like domain-containing protein</fullName>
    </recommendedName>
</protein>
<feature type="transmembrane region" description="Helical" evidence="9">
    <location>
        <begin position="226"/>
        <end position="247"/>
    </location>
</feature>
<evidence type="ECO:0000313" key="12">
    <source>
        <dbReference type="Proteomes" id="UP001500034"/>
    </source>
</evidence>
<evidence type="ECO:0000256" key="7">
    <source>
        <dbReference type="ARBA" id="ARBA00023136"/>
    </source>
</evidence>
<evidence type="ECO:0000256" key="2">
    <source>
        <dbReference type="ARBA" id="ARBA00022475"/>
    </source>
</evidence>
<keyword evidence="2" id="KW-1003">Cell membrane</keyword>
<comment type="caution">
    <text evidence="11">The sequence shown here is derived from an EMBL/GenBank/DDBJ whole genome shotgun (WGS) entry which is preliminary data.</text>
</comment>
<feature type="transmembrane region" description="Helical" evidence="9">
    <location>
        <begin position="194"/>
        <end position="214"/>
    </location>
</feature>
<keyword evidence="3" id="KW-0328">Glycosyltransferase</keyword>
<gene>
    <name evidence="11" type="ORF">GCM10022384_22900</name>
</gene>
<feature type="transmembrane region" description="Helical" evidence="9">
    <location>
        <begin position="151"/>
        <end position="182"/>
    </location>
</feature>
<reference evidence="12" key="1">
    <citation type="journal article" date="2019" name="Int. J. Syst. Evol. Microbiol.">
        <title>The Global Catalogue of Microorganisms (GCM) 10K type strain sequencing project: providing services to taxonomists for standard genome sequencing and annotation.</title>
        <authorList>
            <consortium name="The Broad Institute Genomics Platform"/>
            <consortium name="The Broad Institute Genome Sequencing Center for Infectious Disease"/>
            <person name="Wu L."/>
            <person name="Ma J."/>
        </authorList>
    </citation>
    <scope>NUCLEOTIDE SEQUENCE [LARGE SCALE GENOMIC DNA]</scope>
    <source>
        <strain evidence="12">JCM 17027</strain>
    </source>
</reference>
<sequence>MPVLLPAVVALGSGWWGIDRQNSMWRDESVTYQVAHRSLGDLWDLLGTIDAVHGLYYVLMHVVFALWDGGPAALRLPSVLATAVAAAGVGAIGAGLAGRRAGAFAGLVFVALPVTQHYAQEGRSYALVSAAVVWATYFFLRGVTAGGGRGWAAYALTLGLACWLHEFAVLVLVAHGLTLWLVRVPSRVWRRWGIVSAVVLVTVLPLAVVSAGQADQQLGWLGRPGLAAWLRFLATSSAGVLLSRFLVRGAARMTVRGGDRGTLLACLALPMLVAPAGVLMTFSLVRPWYVERYVLYGMVGLALLAGAALDRLAGLRDGLAPVARMLIVLVSAVVVLLVLVPWSMLVRSPESRKDDVVAVAQAVGRVAGPDDGLLFMPARRREWLLSYPSVYGRLEDLALAESPAASGTLQGVELPAEMIRQNILAHDRIVALTDLPGQPLDTVVEEAVKRRALASHFRPCERVRVRGARVIVYARAGNCGSGSEPPDASIGGGPDRIGPAYARAGGHALRTILRHACSRVHPWRRSLMSAGGYARMLAGDPVGAFAGGPDEHARARRLQLSRAEATSVRRGTAGGKEHAADSLSG</sequence>
<feature type="transmembrane region" description="Helical" evidence="9">
    <location>
        <begin position="79"/>
        <end position="97"/>
    </location>
</feature>
<name>A0ABP7PUP6_9ACTN</name>
<keyword evidence="5 9" id="KW-0812">Transmembrane</keyword>
<dbReference type="InterPro" id="IPR038731">
    <property type="entry name" value="RgtA/B/C-like"/>
</dbReference>
<keyword evidence="6 9" id="KW-1133">Transmembrane helix</keyword>
<evidence type="ECO:0000256" key="3">
    <source>
        <dbReference type="ARBA" id="ARBA00022676"/>
    </source>
</evidence>
<keyword evidence="7 9" id="KW-0472">Membrane</keyword>
<keyword evidence="4" id="KW-0808">Transferase</keyword>
<feature type="transmembrane region" description="Helical" evidence="9">
    <location>
        <begin position="126"/>
        <end position="145"/>
    </location>
</feature>
<feature type="domain" description="Glycosyltransferase RgtA/B/C/D-like" evidence="10">
    <location>
        <begin position="59"/>
        <end position="205"/>
    </location>
</feature>
<proteinExistence type="predicted"/>
<accession>A0ABP7PUP6</accession>
<evidence type="ECO:0000313" key="11">
    <source>
        <dbReference type="EMBL" id="GAA3971371.1"/>
    </source>
</evidence>
<dbReference type="PANTHER" id="PTHR33908:SF3">
    <property type="entry name" value="UNDECAPRENYL PHOSPHATE-ALPHA-4-AMINO-4-DEOXY-L-ARABINOSE ARABINOSYL TRANSFERASE"/>
    <property type="match status" value="1"/>
</dbReference>
<dbReference type="InterPro" id="IPR050297">
    <property type="entry name" value="LipidA_mod_glycosyltrf_83"/>
</dbReference>
<feature type="transmembrane region" description="Helical" evidence="9">
    <location>
        <begin position="103"/>
        <end position="119"/>
    </location>
</feature>
<feature type="transmembrane region" description="Helical" evidence="9">
    <location>
        <begin position="294"/>
        <end position="313"/>
    </location>
</feature>
<keyword evidence="12" id="KW-1185">Reference proteome</keyword>
<dbReference type="PANTHER" id="PTHR33908">
    <property type="entry name" value="MANNOSYLTRANSFERASE YKCB-RELATED"/>
    <property type="match status" value="1"/>
</dbReference>
<evidence type="ECO:0000256" key="9">
    <source>
        <dbReference type="SAM" id="Phobius"/>
    </source>
</evidence>
<feature type="compositionally biased region" description="Basic and acidic residues" evidence="8">
    <location>
        <begin position="575"/>
        <end position="585"/>
    </location>
</feature>
<dbReference type="EMBL" id="BAABCQ010000033">
    <property type="protein sequence ID" value="GAA3971371.1"/>
    <property type="molecule type" value="Genomic_DNA"/>
</dbReference>
<evidence type="ECO:0000256" key="1">
    <source>
        <dbReference type="ARBA" id="ARBA00004651"/>
    </source>
</evidence>
<dbReference type="Pfam" id="PF13231">
    <property type="entry name" value="PMT_2"/>
    <property type="match status" value="1"/>
</dbReference>
<dbReference type="Proteomes" id="UP001500034">
    <property type="component" value="Unassembled WGS sequence"/>
</dbReference>
<feature type="transmembrane region" description="Helical" evidence="9">
    <location>
        <begin position="44"/>
        <end position="67"/>
    </location>
</feature>
<evidence type="ECO:0000259" key="10">
    <source>
        <dbReference type="Pfam" id="PF13231"/>
    </source>
</evidence>
<feature type="transmembrane region" description="Helical" evidence="9">
    <location>
        <begin position="325"/>
        <end position="345"/>
    </location>
</feature>
<evidence type="ECO:0000256" key="6">
    <source>
        <dbReference type="ARBA" id="ARBA00022989"/>
    </source>
</evidence>
<organism evidence="11 12">
    <name type="scientific">Streptomyces marokkonensis</name>
    <dbReference type="NCBI Taxonomy" id="324855"/>
    <lineage>
        <taxon>Bacteria</taxon>
        <taxon>Bacillati</taxon>
        <taxon>Actinomycetota</taxon>
        <taxon>Actinomycetes</taxon>
        <taxon>Kitasatosporales</taxon>
        <taxon>Streptomycetaceae</taxon>
        <taxon>Streptomyces</taxon>
    </lineage>
</organism>
<feature type="region of interest" description="Disordered" evidence="8">
    <location>
        <begin position="554"/>
        <end position="585"/>
    </location>
</feature>